<dbReference type="InterPro" id="IPR010982">
    <property type="entry name" value="Lambda_DNA-bd_dom_sf"/>
</dbReference>
<evidence type="ECO:0000313" key="2">
    <source>
        <dbReference type="EMBL" id="MBM9504511.1"/>
    </source>
</evidence>
<dbReference type="Proteomes" id="UP000749040">
    <property type="component" value="Unassembled WGS sequence"/>
</dbReference>
<dbReference type="SUPFAM" id="SSF47413">
    <property type="entry name" value="lambda repressor-like DNA-binding domains"/>
    <property type="match status" value="1"/>
</dbReference>
<evidence type="ECO:0000259" key="1">
    <source>
        <dbReference type="PROSITE" id="PS50943"/>
    </source>
</evidence>
<gene>
    <name evidence="2" type="ORF">ITX44_08175</name>
</gene>
<dbReference type="InterPro" id="IPR001387">
    <property type="entry name" value="Cro/C1-type_HTH"/>
</dbReference>
<keyword evidence="3" id="KW-1185">Reference proteome</keyword>
<dbReference type="InterPro" id="IPR011990">
    <property type="entry name" value="TPR-like_helical_dom_sf"/>
</dbReference>
<protein>
    <submittedName>
        <fullName evidence="2">Helix-turn-helix transcriptional regulator</fullName>
    </submittedName>
</protein>
<organism evidence="2 3">
    <name type="scientific">Actinacidiphila acididurans</name>
    <dbReference type="NCBI Taxonomy" id="2784346"/>
    <lineage>
        <taxon>Bacteria</taxon>
        <taxon>Bacillati</taxon>
        <taxon>Actinomycetota</taxon>
        <taxon>Actinomycetes</taxon>
        <taxon>Kitasatosporales</taxon>
        <taxon>Streptomycetaceae</taxon>
        <taxon>Actinacidiphila</taxon>
    </lineage>
</organism>
<dbReference type="CDD" id="cd00093">
    <property type="entry name" value="HTH_XRE"/>
    <property type="match status" value="1"/>
</dbReference>
<reference evidence="2 3" key="1">
    <citation type="submission" date="2021-01" db="EMBL/GenBank/DDBJ databases">
        <title>Streptomyces acididurans sp. nov., isolated from a peat swamp forest soil.</title>
        <authorList>
            <person name="Chantavorakit T."/>
            <person name="Duangmal K."/>
        </authorList>
    </citation>
    <scope>NUCLEOTIDE SEQUENCE [LARGE SCALE GENOMIC DNA]</scope>
    <source>
        <strain evidence="2 3">KK5PA1</strain>
    </source>
</reference>
<dbReference type="SUPFAM" id="SSF48452">
    <property type="entry name" value="TPR-like"/>
    <property type="match status" value="1"/>
</dbReference>
<comment type="caution">
    <text evidence="2">The sequence shown here is derived from an EMBL/GenBank/DDBJ whole genome shotgun (WGS) entry which is preliminary data.</text>
</comment>
<proteinExistence type="predicted"/>
<dbReference type="PROSITE" id="PS50943">
    <property type="entry name" value="HTH_CROC1"/>
    <property type="match status" value="1"/>
</dbReference>
<evidence type="ECO:0000313" key="3">
    <source>
        <dbReference type="Proteomes" id="UP000749040"/>
    </source>
</evidence>
<sequence>MRGETVGQMIKRLRVAKGWSQASLAAKTCLAAGVDSGSLTRQDFYRWEAGKRTPREWLPFIAAALEVPLAEMQIAATIKKEDTAPVTLADFLSDTDALQPSQVRQGRRIGATEVADLAARVHSLRLADDVVAGGDLIGRALRDLRSAIKLYRESTYAGDVGRALLVQIGELAQISGWIASDAGRHDEADRIYRIGMSAAKQAEDATLVANLAGSLAYQYSNTGRVTDGLLLARAAWDSVSGDAPAEAKALTLDRLAWAQTKANDSRDAIRTLGQASDALADDANQMPSPNYLYWVNPGELQVMEARVFTELHRPLRAVPQLREVLSRYEVAHVRETALYLSWLAVALADANEPEESAATAERVISLSSDVASERTAARVRVVLDRLEEYRDVPEVRAVLDYAA</sequence>
<dbReference type="Gene3D" id="1.25.40.10">
    <property type="entry name" value="Tetratricopeptide repeat domain"/>
    <property type="match status" value="1"/>
</dbReference>
<accession>A0ABS2TND1</accession>
<name>A0ABS2TND1_9ACTN</name>
<dbReference type="SMART" id="SM00530">
    <property type="entry name" value="HTH_XRE"/>
    <property type="match status" value="1"/>
</dbReference>
<dbReference type="Gene3D" id="1.10.260.40">
    <property type="entry name" value="lambda repressor-like DNA-binding domains"/>
    <property type="match status" value="1"/>
</dbReference>
<feature type="domain" description="HTH cro/C1-type" evidence="1">
    <location>
        <begin position="10"/>
        <end position="72"/>
    </location>
</feature>
<dbReference type="RefSeq" id="WP_205356398.1">
    <property type="nucleotide sequence ID" value="NZ_JADKYB010000004.1"/>
</dbReference>
<dbReference type="EMBL" id="JADKYB010000004">
    <property type="protein sequence ID" value="MBM9504511.1"/>
    <property type="molecule type" value="Genomic_DNA"/>
</dbReference>